<evidence type="ECO:0000313" key="12">
    <source>
        <dbReference type="EMBL" id="MBM7590586.1"/>
    </source>
</evidence>
<evidence type="ECO:0000256" key="5">
    <source>
        <dbReference type="ARBA" id="ARBA00022741"/>
    </source>
</evidence>
<dbReference type="PANTHER" id="PTHR42753:SF2">
    <property type="entry name" value="PROLINE--TRNA LIGASE"/>
    <property type="match status" value="1"/>
</dbReference>
<dbReference type="SUPFAM" id="SSF52954">
    <property type="entry name" value="Class II aaRS ABD-related"/>
    <property type="match status" value="1"/>
</dbReference>
<dbReference type="InterPro" id="IPR004154">
    <property type="entry name" value="Anticodon-bd"/>
</dbReference>
<proteinExistence type="inferred from homology"/>
<dbReference type="InterPro" id="IPR002314">
    <property type="entry name" value="aa-tRNA-synt_IIb"/>
</dbReference>
<dbReference type="GO" id="GO:0140096">
    <property type="term" value="F:catalytic activity, acting on a protein"/>
    <property type="evidence" value="ECO:0007669"/>
    <property type="project" value="UniProtKB-ARBA"/>
</dbReference>
<evidence type="ECO:0000256" key="4">
    <source>
        <dbReference type="ARBA" id="ARBA00022598"/>
    </source>
</evidence>
<keyword evidence="8 10" id="KW-0030">Aminoacyl-tRNA synthetase</keyword>
<evidence type="ECO:0000313" key="13">
    <source>
        <dbReference type="Proteomes" id="UP000717624"/>
    </source>
</evidence>
<dbReference type="Pfam" id="PF04073">
    <property type="entry name" value="tRNA_edit"/>
    <property type="match status" value="1"/>
</dbReference>
<dbReference type="InterPro" id="IPR044140">
    <property type="entry name" value="ProRS_anticodon_short"/>
</dbReference>
<reference evidence="12" key="1">
    <citation type="submission" date="2021-01" db="EMBL/GenBank/DDBJ databases">
        <title>Genomic Encyclopedia of Type Strains, Phase IV (KMG-IV): sequencing the most valuable type-strain genomes for metagenomic binning, comparative biology and taxonomic classification.</title>
        <authorList>
            <person name="Goeker M."/>
        </authorList>
    </citation>
    <scope>NUCLEOTIDE SEQUENCE</scope>
    <source>
        <strain evidence="12">DSM 25523</strain>
    </source>
</reference>
<keyword evidence="13" id="KW-1185">Reference proteome</keyword>
<feature type="domain" description="Aminoacyl-transfer RNA synthetases class-II family profile" evidence="11">
    <location>
        <begin position="34"/>
        <end position="467"/>
    </location>
</feature>
<dbReference type="GO" id="GO:0002161">
    <property type="term" value="F:aminoacyl-tRNA deacylase activity"/>
    <property type="evidence" value="ECO:0007669"/>
    <property type="project" value="InterPro"/>
</dbReference>
<evidence type="ECO:0000256" key="3">
    <source>
        <dbReference type="ARBA" id="ARBA00022490"/>
    </source>
</evidence>
<dbReference type="CDD" id="cd00779">
    <property type="entry name" value="ProRS_core_prok"/>
    <property type="match status" value="1"/>
</dbReference>
<dbReference type="NCBIfam" id="TIGR00409">
    <property type="entry name" value="proS_fam_II"/>
    <property type="match status" value="1"/>
</dbReference>
<keyword evidence="7 10" id="KW-0648">Protein biosynthesis</keyword>
<dbReference type="PANTHER" id="PTHR42753">
    <property type="entry name" value="MITOCHONDRIAL RIBOSOME PROTEIN L39/PROLYL-TRNA LIGASE FAMILY MEMBER"/>
    <property type="match status" value="1"/>
</dbReference>
<dbReference type="FunFam" id="3.30.930.10:FF:000043">
    <property type="entry name" value="Proline--tRNA ligase"/>
    <property type="match status" value="1"/>
</dbReference>
<gene>
    <name evidence="10" type="primary">proS</name>
    <name evidence="12" type="ORF">JOD01_002190</name>
</gene>
<dbReference type="SUPFAM" id="SSF55681">
    <property type="entry name" value="Class II aaRS and biotin synthetases"/>
    <property type="match status" value="1"/>
</dbReference>
<evidence type="ECO:0000256" key="2">
    <source>
        <dbReference type="ARBA" id="ARBA00011738"/>
    </source>
</evidence>
<dbReference type="Proteomes" id="UP000717624">
    <property type="component" value="Unassembled WGS sequence"/>
</dbReference>
<dbReference type="InterPro" id="IPR036621">
    <property type="entry name" value="Anticodon-bd_dom_sf"/>
</dbReference>
<dbReference type="Pfam" id="PF00587">
    <property type="entry name" value="tRNA-synt_2b"/>
    <property type="match status" value="1"/>
</dbReference>
<dbReference type="NCBIfam" id="NF006625">
    <property type="entry name" value="PRK09194.1"/>
    <property type="match status" value="1"/>
</dbReference>
<protein>
    <recommendedName>
        <fullName evidence="10">Proline--tRNA ligase</fullName>
        <ecNumber evidence="10">6.1.1.15</ecNumber>
    </recommendedName>
    <alternativeName>
        <fullName evidence="10">Prolyl-tRNA synthetase</fullName>
        <shortName evidence="10">ProRS</shortName>
    </alternativeName>
</protein>
<keyword evidence="6 10" id="KW-0067">ATP-binding</keyword>
<dbReference type="GO" id="GO:0004827">
    <property type="term" value="F:proline-tRNA ligase activity"/>
    <property type="evidence" value="ECO:0007669"/>
    <property type="project" value="UniProtKB-UniRule"/>
</dbReference>
<dbReference type="InterPro" id="IPR045864">
    <property type="entry name" value="aa-tRNA-synth_II/BPL/LPL"/>
</dbReference>
<dbReference type="PIRSF" id="PIRSF001535">
    <property type="entry name" value="ProRS_1"/>
    <property type="match status" value="1"/>
</dbReference>
<dbReference type="CDD" id="cd00861">
    <property type="entry name" value="ProRS_anticodon_short"/>
    <property type="match status" value="1"/>
</dbReference>
<comment type="similarity">
    <text evidence="10">Belongs to the class-II aminoacyl-tRNA synthetase family. ProS type 1 subfamily.</text>
</comment>
<dbReference type="InterPro" id="IPR033730">
    <property type="entry name" value="ProRS_core_prok"/>
</dbReference>
<dbReference type="AlphaFoldDB" id="A0A938Y245"/>
<comment type="domain">
    <text evidence="10">Consists of three domains: the N-terminal catalytic domain, the editing domain and the C-terminal anticodon-binding domain.</text>
</comment>
<evidence type="ECO:0000256" key="8">
    <source>
        <dbReference type="ARBA" id="ARBA00023146"/>
    </source>
</evidence>
<comment type="subunit">
    <text evidence="2 10">Homodimer.</text>
</comment>
<dbReference type="InterPro" id="IPR006195">
    <property type="entry name" value="aa-tRNA-synth_II"/>
</dbReference>
<dbReference type="GO" id="GO:0016740">
    <property type="term" value="F:transferase activity"/>
    <property type="evidence" value="ECO:0007669"/>
    <property type="project" value="UniProtKB-ARBA"/>
</dbReference>
<dbReference type="InterPro" id="IPR007214">
    <property type="entry name" value="YbaK/aa-tRNA-synth-assoc-dom"/>
</dbReference>
<dbReference type="GO" id="GO:0005524">
    <property type="term" value="F:ATP binding"/>
    <property type="evidence" value="ECO:0007669"/>
    <property type="project" value="UniProtKB-UniRule"/>
</dbReference>
<dbReference type="FunFam" id="3.30.930.10:FF:000062">
    <property type="entry name" value="Proline--tRNA ligase"/>
    <property type="match status" value="1"/>
</dbReference>
<evidence type="ECO:0000256" key="9">
    <source>
        <dbReference type="ARBA" id="ARBA00047671"/>
    </source>
</evidence>
<evidence type="ECO:0000256" key="7">
    <source>
        <dbReference type="ARBA" id="ARBA00022917"/>
    </source>
</evidence>
<dbReference type="InterPro" id="IPR002316">
    <property type="entry name" value="Pro-tRNA-ligase_IIa"/>
</dbReference>
<organism evidence="12 13">
    <name type="scientific">Brevibacillus fulvus</name>
    <dbReference type="NCBI Taxonomy" id="1125967"/>
    <lineage>
        <taxon>Bacteria</taxon>
        <taxon>Bacillati</taxon>
        <taxon>Bacillota</taxon>
        <taxon>Bacilli</taxon>
        <taxon>Bacillales</taxon>
        <taxon>Paenibacillaceae</taxon>
        <taxon>Brevibacillus</taxon>
    </lineage>
</organism>
<dbReference type="Gene3D" id="3.30.930.10">
    <property type="entry name" value="Bira Bifunctional Protein, Domain 2"/>
    <property type="match status" value="2"/>
</dbReference>
<dbReference type="InterPro" id="IPR023717">
    <property type="entry name" value="Pro-tRNA-Synthase_IIa_type1"/>
</dbReference>
<accession>A0A938Y245</accession>
<evidence type="ECO:0000256" key="10">
    <source>
        <dbReference type="HAMAP-Rule" id="MF_01569"/>
    </source>
</evidence>
<evidence type="ECO:0000259" key="11">
    <source>
        <dbReference type="PROSITE" id="PS50862"/>
    </source>
</evidence>
<sequence>MLKQSQYLIPTLREVPADAEIASHKLLLRAGLARQLASGVYTYMPLALRTLHKIQAIVREEMNRAGAQELLMPTLQPAELWQLSGRWDAYGPELMRLDDRHDRQFALGPTHEEVITSLVRDEVNSYKKLPLNLYQIQTKFRDEVRPRFGLIRCREFIMKDAYSFDTSWEGLENNFQAMFDAYSRIFTRVGLNFRAVEADAGTIGGTGTYEFMALCEIGEDTIAYSTEGDYAANLEKAEVVYKGKTQPDLNVPPMEKIHTPATRTIEQLTNALQIEAKQIIKSLVLRVDDKLVIVLIRGDHELNEVKVKNHYDATHVSMASEEEIRNLVKAPAGFVGPVGLPADVEIIADNFVQDVQDGVVGANEVDYHLRHVKPGRDFQVKAYGDFRNIMEGDESPTGKGTIAFARGVEVGHVFKLGTKYSQALGATYLDENGRSQPMIMGCYGIGISRTLAAVIEQNNDENGIIWPVSVAPFHVHVIPVNAKVEEQRTASEEITAMLTEAGIEVLYDDRPERAGVKFKDADLIGLPLRITVSDKVQDGLVEIKVRRSGETFEVNRTELVPFIQELLAKL</sequence>
<evidence type="ECO:0000256" key="6">
    <source>
        <dbReference type="ARBA" id="ARBA00022840"/>
    </source>
</evidence>
<comment type="function">
    <text evidence="10">Catalyzes the attachment of proline to tRNA(Pro) in a two-step reaction: proline is first activated by ATP to form Pro-AMP and then transferred to the acceptor end of tRNA(Pro). As ProRS can inadvertently accommodate and process non-cognate amino acids such as alanine and cysteine, to avoid such errors it has two additional distinct editing activities against alanine. One activity is designated as 'pretransfer' editing and involves the tRNA(Pro)-independent hydrolysis of activated Ala-AMP. The other activity is designated 'posttransfer' editing and involves deacylation of mischarged Ala-tRNA(Pro). The misacylated Cys-tRNA(Pro) is not edited by ProRS.</text>
</comment>
<dbReference type="GO" id="GO:0005829">
    <property type="term" value="C:cytosol"/>
    <property type="evidence" value="ECO:0007669"/>
    <property type="project" value="TreeGrafter"/>
</dbReference>
<comment type="caution">
    <text evidence="12">The sequence shown here is derived from an EMBL/GenBank/DDBJ whole genome shotgun (WGS) entry which is preliminary data.</text>
</comment>
<comment type="subcellular location">
    <subcellularLocation>
        <location evidence="1 10">Cytoplasm</location>
    </subcellularLocation>
</comment>
<dbReference type="Pfam" id="PF03129">
    <property type="entry name" value="HGTP_anticodon"/>
    <property type="match status" value="1"/>
</dbReference>
<keyword evidence="5 10" id="KW-0547">Nucleotide-binding</keyword>
<dbReference type="PRINTS" id="PR01046">
    <property type="entry name" value="TRNASYNTHPRO"/>
</dbReference>
<dbReference type="Gene3D" id="3.90.960.10">
    <property type="entry name" value="YbaK/aminoacyl-tRNA synthetase-associated domain"/>
    <property type="match status" value="1"/>
</dbReference>
<dbReference type="EMBL" id="JAFBEB010000006">
    <property type="protein sequence ID" value="MBM7590586.1"/>
    <property type="molecule type" value="Genomic_DNA"/>
</dbReference>
<keyword evidence="3 10" id="KW-0963">Cytoplasm</keyword>
<evidence type="ECO:0000256" key="1">
    <source>
        <dbReference type="ARBA" id="ARBA00004496"/>
    </source>
</evidence>
<dbReference type="PROSITE" id="PS50862">
    <property type="entry name" value="AA_TRNA_LIGASE_II"/>
    <property type="match status" value="1"/>
</dbReference>
<comment type="catalytic activity">
    <reaction evidence="9 10">
        <text>tRNA(Pro) + L-proline + ATP = L-prolyl-tRNA(Pro) + AMP + diphosphate</text>
        <dbReference type="Rhea" id="RHEA:14305"/>
        <dbReference type="Rhea" id="RHEA-COMP:9700"/>
        <dbReference type="Rhea" id="RHEA-COMP:9702"/>
        <dbReference type="ChEBI" id="CHEBI:30616"/>
        <dbReference type="ChEBI" id="CHEBI:33019"/>
        <dbReference type="ChEBI" id="CHEBI:60039"/>
        <dbReference type="ChEBI" id="CHEBI:78442"/>
        <dbReference type="ChEBI" id="CHEBI:78532"/>
        <dbReference type="ChEBI" id="CHEBI:456215"/>
        <dbReference type="EC" id="6.1.1.15"/>
    </reaction>
</comment>
<dbReference type="GO" id="GO:0006433">
    <property type="term" value="P:prolyl-tRNA aminoacylation"/>
    <property type="evidence" value="ECO:0007669"/>
    <property type="project" value="UniProtKB-UniRule"/>
</dbReference>
<dbReference type="Gene3D" id="3.40.50.800">
    <property type="entry name" value="Anticodon-binding domain"/>
    <property type="match status" value="1"/>
</dbReference>
<dbReference type="CDD" id="cd04334">
    <property type="entry name" value="ProRS-INS"/>
    <property type="match status" value="1"/>
</dbReference>
<dbReference type="InterPro" id="IPR004500">
    <property type="entry name" value="Pro-tRNA-synth_IIa_bac-type"/>
</dbReference>
<dbReference type="EC" id="6.1.1.15" evidence="10"/>
<dbReference type="FunFam" id="3.40.50.800:FF:000011">
    <property type="entry name" value="Proline--tRNA ligase"/>
    <property type="match status" value="1"/>
</dbReference>
<dbReference type="RefSeq" id="WP_204518325.1">
    <property type="nucleotide sequence ID" value="NZ_BAABIN010000002.1"/>
</dbReference>
<dbReference type="SUPFAM" id="SSF55826">
    <property type="entry name" value="YbaK/ProRS associated domain"/>
    <property type="match status" value="1"/>
</dbReference>
<name>A0A938Y245_9BACL</name>
<dbReference type="InterPro" id="IPR050062">
    <property type="entry name" value="Pro-tRNA_synthetase"/>
</dbReference>
<dbReference type="HAMAP" id="MF_01569">
    <property type="entry name" value="Pro_tRNA_synth_type1"/>
    <property type="match status" value="1"/>
</dbReference>
<keyword evidence="4 10" id="KW-0436">Ligase</keyword>
<dbReference type="InterPro" id="IPR036754">
    <property type="entry name" value="YbaK/aa-tRNA-synt-asso_dom_sf"/>
</dbReference>